<accession>A0ABS4X1E2</accession>
<name>A0ABS4X1E2_9MICO</name>
<organism evidence="2 3">
    <name type="scientific">Brachybacterium sacelli</name>
    <dbReference type="NCBI Taxonomy" id="173364"/>
    <lineage>
        <taxon>Bacteria</taxon>
        <taxon>Bacillati</taxon>
        <taxon>Actinomycetota</taxon>
        <taxon>Actinomycetes</taxon>
        <taxon>Micrococcales</taxon>
        <taxon>Dermabacteraceae</taxon>
        <taxon>Brachybacterium</taxon>
    </lineage>
</organism>
<comment type="caution">
    <text evidence="2">The sequence shown here is derived from an EMBL/GenBank/DDBJ whole genome shotgun (WGS) entry which is preliminary data.</text>
</comment>
<proteinExistence type="predicted"/>
<keyword evidence="1" id="KW-1133">Transmembrane helix</keyword>
<feature type="transmembrane region" description="Helical" evidence="1">
    <location>
        <begin position="20"/>
        <end position="40"/>
    </location>
</feature>
<dbReference type="Proteomes" id="UP001519290">
    <property type="component" value="Unassembled WGS sequence"/>
</dbReference>
<keyword evidence="3" id="KW-1185">Reference proteome</keyword>
<feature type="transmembrane region" description="Helical" evidence="1">
    <location>
        <begin position="115"/>
        <end position="138"/>
    </location>
</feature>
<feature type="transmembrane region" description="Helical" evidence="1">
    <location>
        <begin position="78"/>
        <end position="95"/>
    </location>
</feature>
<protein>
    <submittedName>
        <fullName evidence="2">Uncharacterized protein</fullName>
    </submittedName>
</protein>
<feature type="transmembrane region" description="Helical" evidence="1">
    <location>
        <begin position="52"/>
        <end position="71"/>
    </location>
</feature>
<keyword evidence="1" id="KW-0472">Membrane</keyword>
<sequence length="143" mass="15012">MTDTRRRPATVETTSLSARITQGVMAVVLAVISVLLMLTTHRMQVALGGVDLPVGPVFGGAFQIVTCVFLYSATGSRLPLVVVGSLWGLIALPFLGHGAGGGVLMPAEIAGRLQLGGWIVQGLGVGIPFVAVLVITLWRRRRP</sequence>
<evidence type="ECO:0000256" key="1">
    <source>
        <dbReference type="SAM" id="Phobius"/>
    </source>
</evidence>
<dbReference type="EMBL" id="JAGIOD010000001">
    <property type="protein sequence ID" value="MBP2382218.1"/>
    <property type="molecule type" value="Genomic_DNA"/>
</dbReference>
<dbReference type="RefSeq" id="WP_209901930.1">
    <property type="nucleotide sequence ID" value="NZ_BAAAJW010000003.1"/>
</dbReference>
<gene>
    <name evidence="2" type="ORF">JOF43_002175</name>
</gene>
<evidence type="ECO:0000313" key="2">
    <source>
        <dbReference type="EMBL" id="MBP2382218.1"/>
    </source>
</evidence>
<reference evidence="2 3" key="1">
    <citation type="submission" date="2021-03" db="EMBL/GenBank/DDBJ databases">
        <title>Sequencing the genomes of 1000 actinobacteria strains.</title>
        <authorList>
            <person name="Klenk H.-P."/>
        </authorList>
    </citation>
    <scope>NUCLEOTIDE SEQUENCE [LARGE SCALE GENOMIC DNA]</scope>
    <source>
        <strain evidence="2 3">DSM 14566</strain>
    </source>
</reference>
<evidence type="ECO:0000313" key="3">
    <source>
        <dbReference type="Proteomes" id="UP001519290"/>
    </source>
</evidence>
<keyword evidence="1" id="KW-0812">Transmembrane</keyword>